<dbReference type="Gramene" id="C.cajan_17755.t">
    <property type="protein sequence ID" value="C.cajan_17755.t.cds1"/>
    <property type="gene ID" value="C.cajan_17755"/>
</dbReference>
<dbReference type="Proteomes" id="UP000075243">
    <property type="component" value="Chromosome 7"/>
</dbReference>
<accession>A0A151T9H7</accession>
<evidence type="ECO:0000313" key="3">
    <source>
        <dbReference type="Proteomes" id="UP000075243"/>
    </source>
</evidence>
<dbReference type="PANTHER" id="PTHR33443:SF35">
    <property type="entry name" value="VQ DOMAIN-CONTAINING PROTEIN"/>
    <property type="match status" value="1"/>
</dbReference>
<keyword evidence="3" id="KW-1185">Reference proteome</keyword>
<dbReference type="AlphaFoldDB" id="A0A151T9H7"/>
<proteinExistence type="predicted"/>
<evidence type="ECO:0000313" key="1">
    <source>
        <dbReference type="EMBL" id="KYP39033.1"/>
    </source>
</evidence>
<protein>
    <submittedName>
        <fullName evidence="2">Uncharacterized protein</fullName>
    </submittedName>
</protein>
<organism evidence="2 3">
    <name type="scientific">Cajanus cajan</name>
    <name type="common">Pigeon pea</name>
    <name type="synonym">Cajanus indicus</name>
    <dbReference type="NCBI Taxonomy" id="3821"/>
    <lineage>
        <taxon>Eukaryota</taxon>
        <taxon>Viridiplantae</taxon>
        <taxon>Streptophyta</taxon>
        <taxon>Embryophyta</taxon>
        <taxon>Tracheophyta</taxon>
        <taxon>Spermatophyta</taxon>
        <taxon>Magnoliopsida</taxon>
        <taxon>eudicotyledons</taxon>
        <taxon>Gunneridae</taxon>
        <taxon>Pentapetalae</taxon>
        <taxon>rosids</taxon>
        <taxon>fabids</taxon>
        <taxon>Fabales</taxon>
        <taxon>Fabaceae</taxon>
        <taxon>Papilionoideae</taxon>
        <taxon>50 kb inversion clade</taxon>
        <taxon>NPAAA clade</taxon>
        <taxon>indigoferoid/millettioid clade</taxon>
        <taxon>Phaseoleae</taxon>
        <taxon>Cajanus</taxon>
    </lineage>
</organism>
<gene>
    <name evidence="2" type="ORF">KK1_018278</name>
    <name evidence="1" type="ORF">KK1_039680</name>
</gene>
<dbReference type="STRING" id="3821.A0A151T9H7"/>
<dbReference type="EMBL" id="KQ483944">
    <property type="protein sequence ID" value="KYP39033.1"/>
    <property type="molecule type" value="Genomic_DNA"/>
</dbReference>
<sequence>MWRFIFVLDLQIACRDYPHPRHFCVKFPYSSALHEKHCDQVKIITCCLRLCQNLVLCISWFNCNCLLFYV</sequence>
<dbReference type="EMBL" id="CM003609">
    <property type="protein sequence ID" value="KYP63699.1"/>
    <property type="molecule type" value="Genomic_DNA"/>
</dbReference>
<dbReference type="PANTHER" id="PTHR33443">
    <property type="entry name" value="ZGC:112980"/>
    <property type="match status" value="1"/>
</dbReference>
<dbReference type="InterPro" id="IPR053234">
    <property type="entry name" value="RPM1_Interactor"/>
</dbReference>
<evidence type="ECO:0000313" key="2">
    <source>
        <dbReference type="EMBL" id="KYP63699.1"/>
    </source>
</evidence>
<reference evidence="2 3" key="1">
    <citation type="journal article" date="2012" name="Nat. Biotechnol.">
        <title>Draft genome sequence of pigeonpea (Cajanus cajan), an orphan legume crop of resource-poor farmers.</title>
        <authorList>
            <person name="Varshney R.K."/>
            <person name="Chen W."/>
            <person name="Li Y."/>
            <person name="Bharti A.K."/>
            <person name="Saxena R.K."/>
            <person name="Schlueter J.A."/>
            <person name="Donoghue M.T."/>
            <person name="Azam S."/>
            <person name="Fan G."/>
            <person name="Whaley A.M."/>
            <person name="Farmer A.D."/>
            <person name="Sheridan J."/>
            <person name="Iwata A."/>
            <person name="Tuteja R."/>
            <person name="Penmetsa R.V."/>
            <person name="Wu W."/>
            <person name="Upadhyaya H.D."/>
            <person name="Yang S.P."/>
            <person name="Shah T."/>
            <person name="Saxena K.B."/>
            <person name="Michael T."/>
            <person name="McCombie W.R."/>
            <person name="Yang B."/>
            <person name="Zhang G."/>
            <person name="Yang H."/>
            <person name="Wang J."/>
            <person name="Spillane C."/>
            <person name="Cook D.R."/>
            <person name="May G.D."/>
            <person name="Xu X."/>
            <person name="Jackson S.A."/>
        </authorList>
    </citation>
    <scope>NUCLEOTIDE SEQUENCE [LARGE SCALE GENOMIC DNA]</scope>
    <source>
        <strain evidence="3">cv. Asha</strain>
    </source>
</reference>
<dbReference type="Gramene" id="C.cajan_38856.t">
    <property type="protein sequence ID" value="C.cajan_38856.t.cds1"/>
    <property type="gene ID" value="C.cajan_38856"/>
</dbReference>
<name>A0A151T9H7_CAJCA</name>